<name>A0ABP4AEH3_9ACTN</name>
<organism evidence="11 12">
    <name type="scientific">Nonomuraea longicatena</name>
    <dbReference type="NCBI Taxonomy" id="83682"/>
    <lineage>
        <taxon>Bacteria</taxon>
        <taxon>Bacillati</taxon>
        <taxon>Actinomycetota</taxon>
        <taxon>Actinomycetes</taxon>
        <taxon>Streptosporangiales</taxon>
        <taxon>Streptosporangiaceae</taxon>
        <taxon>Nonomuraea</taxon>
    </lineage>
</organism>
<comment type="activity regulation">
    <text evidence="10">Na(+) is not transported, but it plays an essential structural role and its presence is essential for fluoride channel function.</text>
</comment>
<keyword evidence="3 10" id="KW-0812">Transmembrane</keyword>
<feature type="transmembrane region" description="Helical" evidence="10">
    <location>
        <begin position="59"/>
        <end position="81"/>
    </location>
</feature>
<evidence type="ECO:0000313" key="11">
    <source>
        <dbReference type="EMBL" id="GAA0935184.1"/>
    </source>
</evidence>
<dbReference type="PANTHER" id="PTHR28259">
    <property type="entry name" value="FLUORIDE EXPORT PROTEIN 1-RELATED"/>
    <property type="match status" value="1"/>
</dbReference>
<evidence type="ECO:0000256" key="8">
    <source>
        <dbReference type="ARBA" id="ARBA00035585"/>
    </source>
</evidence>
<evidence type="ECO:0000256" key="1">
    <source>
        <dbReference type="ARBA" id="ARBA00004651"/>
    </source>
</evidence>
<dbReference type="EMBL" id="BAAAHQ010000023">
    <property type="protein sequence ID" value="GAA0935184.1"/>
    <property type="molecule type" value="Genomic_DNA"/>
</dbReference>
<evidence type="ECO:0000256" key="10">
    <source>
        <dbReference type="HAMAP-Rule" id="MF_00454"/>
    </source>
</evidence>
<dbReference type="HAMAP" id="MF_00454">
    <property type="entry name" value="FluC"/>
    <property type="match status" value="1"/>
</dbReference>
<accession>A0ABP4AEH3</accession>
<evidence type="ECO:0000256" key="2">
    <source>
        <dbReference type="ARBA" id="ARBA00022475"/>
    </source>
</evidence>
<comment type="function">
    <text evidence="9 10">Fluoride-specific ion channel. Important for reducing fluoride concentration in the cell, thus reducing its toxicity.</text>
</comment>
<proteinExistence type="inferred from homology"/>
<comment type="similarity">
    <text evidence="7 10">Belongs to the fluoride channel Fluc/FEX (TC 1.A.43) family.</text>
</comment>
<evidence type="ECO:0000256" key="9">
    <source>
        <dbReference type="ARBA" id="ARBA00049940"/>
    </source>
</evidence>
<keyword evidence="10" id="KW-0813">Transport</keyword>
<feature type="binding site" evidence="10">
    <location>
        <position position="104"/>
    </location>
    <ligand>
        <name>Na(+)</name>
        <dbReference type="ChEBI" id="CHEBI:29101"/>
        <note>structural</note>
    </ligand>
</feature>
<dbReference type="RefSeq" id="WP_343951732.1">
    <property type="nucleotide sequence ID" value="NZ_BAAAHQ010000023.1"/>
</dbReference>
<evidence type="ECO:0000256" key="4">
    <source>
        <dbReference type="ARBA" id="ARBA00022989"/>
    </source>
</evidence>
<evidence type="ECO:0000256" key="5">
    <source>
        <dbReference type="ARBA" id="ARBA00023136"/>
    </source>
</evidence>
<dbReference type="Proteomes" id="UP001501578">
    <property type="component" value="Unassembled WGS sequence"/>
</dbReference>
<comment type="subcellular location">
    <subcellularLocation>
        <location evidence="1 10">Cell membrane</location>
        <topology evidence="1 10">Multi-pass membrane protein</topology>
    </subcellularLocation>
</comment>
<feature type="binding site" evidence="10">
    <location>
        <position position="101"/>
    </location>
    <ligand>
        <name>Na(+)</name>
        <dbReference type="ChEBI" id="CHEBI:29101"/>
        <note>structural</note>
    </ligand>
</feature>
<evidence type="ECO:0000256" key="6">
    <source>
        <dbReference type="ARBA" id="ARBA00023303"/>
    </source>
</evidence>
<keyword evidence="6 10" id="KW-0407">Ion channel</keyword>
<keyword evidence="5 10" id="KW-0472">Membrane</keyword>
<dbReference type="Pfam" id="PF02537">
    <property type="entry name" value="CRCB"/>
    <property type="match status" value="1"/>
</dbReference>
<evidence type="ECO:0000256" key="7">
    <source>
        <dbReference type="ARBA" id="ARBA00035120"/>
    </source>
</evidence>
<comment type="catalytic activity">
    <reaction evidence="8">
        <text>fluoride(in) = fluoride(out)</text>
        <dbReference type="Rhea" id="RHEA:76159"/>
        <dbReference type="ChEBI" id="CHEBI:17051"/>
    </reaction>
    <physiologicalReaction direction="left-to-right" evidence="8">
        <dbReference type="Rhea" id="RHEA:76160"/>
    </physiologicalReaction>
</comment>
<keyword evidence="2 10" id="KW-1003">Cell membrane</keyword>
<keyword evidence="10" id="KW-0479">Metal-binding</keyword>
<gene>
    <name evidence="10" type="primary">fluC</name>
    <name evidence="10" type="synonym">crcB</name>
    <name evidence="11" type="ORF">GCM10009560_43090</name>
</gene>
<evidence type="ECO:0000313" key="12">
    <source>
        <dbReference type="Proteomes" id="UP001501578"/>
    </source>
</evidence>
<keyword evidence="4 10" id="KW-1133">Transmembrane helix</keyword>
<protein>
    <recommendedName>
        <fullName evidence="10">Fluoride-specific ion channel FluC</fullName>
    </recommendedName>
</protein>
<keyword evidence="10" id="KW-0915">Sodium</keyword>
<keyword evidence="10" id="KW-0406">Ion transport</keyword>
<feature type="transmembrane region" description="Helical" evidence="10">
    <location>
        <begin position="93"/>
        <end position="111"/>
    </location>
</feature>
<feature type="transmembrane region" description="Helical" evidence="10">
    <location>
        <begin position="26"/>
        <end position="47"/>
    </location>
</feature>
<sequence>MPEKSPWTLPGHVGRGMTVAGPRGELGWAVLAVVAAGGMAGALARFGVQSVWPSAPGGFAWATFVINVSGCLLIGALMVAITEVWVVHRLVRPFLGVGFLGGYTTFSAYVADIRRMVAHGVPVTALAYLGGTMVAAVAATWCGMALARLAARAAAR</sequence>
<comment type="caution">
    <text evidence="11">The sequence shown here is derived from an EMBL/GenBank/DDBJ whole genome shotgun (WGS) entry which is preliminary data.</text>
</comment>
<reference evidence="12" key="1">
    <citation type="journal article" date="2019" name="Int. J. Syst. Evol. Microbiol.">
        <title>The Global Catalogue of Microorganisms (GCM) 10K type strain sequencing project: providing services to taxonomists for standard genome sequencing and annotation.</title>
        <authorList>
            <consortium name="The Broad Institute Genomics Platform"/>
            <consortium name="The Broad Institute Genome Sequencing Center for Infectious Disease"/>
            <person name="Wu L."/>
            <person name="Ma J."/>
        </authorList>
    </citation>
    <scope>NUCLEOTIDE SEQUENCE [LARGE SCALE GENOMIC DNA]</scope>
    <source>
        <strain evidence="12">JCM 11136</strain>
    </source>
</reference>
<evidence type="ECO:0000256" key="3">
    <source>
        <dbReference type="ARBA" id="ARBA00022692"/>
    </source>
</evidence>
<dbReference type="PANTHER" id="PTHR28259:SF1">
    <property type="entry name" value="FLUORIDE EXPORT PROTEIN 1-RELATED"/>
    <property type="match status" value="1"/>
</dbReference>
<dbReference type="InterPro" id="IPR003691">
    <property type="entry name" value="FluC"/>
</dbReference>
<keyword evidence="12" id="KW-1185">Reference proteome</keyword>
<feature type="transmembrane region" description="Helical" evidence="10">
    <location>
        <begin position="123"/>
        <end position="147"/>
    </location>
</feature>